<feature type="region of interest" description="Disordered" evidence="1">
    <location>
        <begin position="1"/>
        <end position="38"/>
    </location>
</feature>
<accession>A0ABY2Q8M7</accession>
<protein>
    <recommendedName>
        <fullName evidence="4">DUF222 domain-containing protein</fullName>
    </recommendedName>
</protein>
<evidence type="ECO:0008006" key="4">
    <source>
        <dbReference type="Google" id="ProtNLM"/>
    </source>
</evidence>
<gene>
    <name evidence="2" type="ORF">E6C48_06125</name>
</gene>
<evidence type="ECO:0000256" key="1">
    <source>
        <dbReference type="SAM" id="MobiDB-lite"/>
    </source>
</evidence>
<dbReference type="RefSeq" id="WP_136355143.1">
    <property type="nucleotide sequence ID" value="NZ_SSNY01000003.1"/>
</dbReference>
<name>A0ABY2Q8M7_9HYPH</name>
<evidence type="ECO:0000313" key="3">
    <source>
        <dbReference type="Proteomes" id="UP000306441"/>
    </source>
</evidence>
<reference evidence="2 3" key="1">
    <citation type="submission" date="2019-04" db="EMBL/GenBank/DDBJ databases">
        <title>Mesorhizobium composti sp. nov., isolated from compost.</title>
        <authorList>
            <person name="Lin S.-Y."/>
            <person name="Hameed A."/>
            <person name="Hsieh Y.-T."/>
            <person name="Young C.-C."/>
        </authorList>
    </citation>
    <scope>NUCLEOTIDE SEQUENCE [LARGE SCALE GENOMIC DNA]</scope>
    <source>
        <strain evidence="2 3">CC-YTH430</strain>
    </source>
</reference>
<evidence type="ECO:0000313" key="2">
    <source>
        <dbReference type="EMBL" id="THF58191.1"/>
    </source>
</evidence>
<comment type="caution">
    <text evidence="2">The sequence shown here is derived from an EMBL/GenBank/DDBJ whole genome shotgun (WGS) entry which is preliminary data.</text>
</comment>
<proteinExistence type="predicted"/>
<dbReference type="Proteomes" id="UP000306441">
    <property type="component" value="Unassembled WGS sequence"/>
</dbReference>
<sequence>MDNVAPLKEAEVQVAGSSPPRDARSEASRSGRKSASTTAAATPAIDYAEFGIVGDAIPLFEEAREMFASIGRKRTDEVFACGEVLSRAREQAPGQEAFERWSKRACGLTRRGADNYIAVHRRLAAHRKLFVECSVPAAAMYTLAHAEPEALASVVAAYQAGERPTVRDIKVLVAGDVAPARPELADVSGADGLKALAREKSRTAIPVLVGRLQAMLADVHEALETHFAGKKVAKGALIQKLEHPARRARAELQSVALFVEPNSYGDEWRVHPSQFPHGSGWARVSNILFTVGGQESWPDANKLGAWLADEVRPALEFAIGEKAANVTAAQDGIEG</sequence>
<dbReference type="EMBL" id="SSNY01000003">
    <property type="protein sequence ID" value="THF58191.1"/>
    <property type="molecule type" value="Genomic_DNA"/>
</dbReference>
<keyword evidence="3" id="KW-1185">Reference proteome</keyword>
<organism evidence="2 3">
    <name type="scientific">Ollibium composti</name>
    <dbReference type="NCBI Taxonomy" id="2675109"/>
    <lineage>
        <taxon>Bacteria</taxon>
        <taxon>Pseudomonadati</taxon>
        <taxon>Pseudomonadota</taxon>
        <taxon>Alphaproteobacteria</taxon>
        <taxon>Hyphomicrobiales</taxon>
        <taxon>Phyllobacteriaceae</taxon>
        <taxon>Ollibium</taxon>
    </lineage>
</organism>